<dbReference type="EMBL" id="AOGK01000007">
    <property type="protein sequence ID" value="MDG5975443.1"/>
    <property type="molecule type" value="Genomic_DNA"/>
</dbReference>
<keyword evidence="4" id="KW-1185">Reference proteome</keyword>
<dbReference type="SUPFAM" id="SSF53474">
    <property type="entry name" value="alpha/beta-Hydrolases"/>
    <property type="match status" value="1"/>
</dbReference>
<dbReference type="Pfam" id="PF12697">
    <property type="entry name" value="Abhydrolase_6"/>
    <property type="match status" value="1"/>
</dbReference>
<dbReference type="PANTHER" id="PTHR37946:SF1">
    <property type="entry name" value="SLL1969 PROTEIN"/>
    <property type="match status" value="1"/>
</dbReference>
<organism evidence="3 4">
    <name type="scientific">Hydrogenophaga taeniospiralis CCUG 15921</name>
    <dbReference type="NCBI Taxonomy" id="1281780"/>
    <lineage>
        <taxon>Bacteria</taxon>
        <taxon>Pseudomonadati</taxon>
        <taxon>Pseudomonadota</taxon>
        <taxon>Betaproteobacteria</taxon>
        <taxon>Burkholderiales</taxon>
        <taxon>Comamonadaceae</taxon>
        <taxon>Hydrogenophaga</taxon>
    </lineage>
</organism>
<evidence type="ECO:0000313" key="4">
    <source>
        <dbReference type="Proteomes" id="UP001152876"/>
    </source>
</evidence>
<dbReference type="PANTHER" id="PTHR37946">
    <property type="entry name" value="SLL1969 PROTEIN"/>
    <property type="match status" value="1"/>
</dbReference>
<gene>
    <name evidence="3" type="ORF">H010_09296</name>
</gene>
<sequence length="311" mass="33666">MQQTIALSTVALVAGWGGFTWERSPFLALAGAAVLVFGYAIVLAVEFLAVARVNRGDPSPRASVAELVGAWWQEVRVAPQVFSWRQPFRWRSLPDDESAQAGGNTGPAVVFIHGFVCNRGLWLPWMRQLRAQGVPYTSVNLEPVFGSIDDYVPLIDNAVHRAQALTGHPPLLVCHSMGGLAARAWLAATPDAKGRVHRVVTIGSPHAGTWLAQFSRVTNGRQMRQNNGWLRGLQQRETQSTPQATHAHFTCWYSNTDNIVFPASTATLPGADNRLVRGAAHVAMAFHPEVMRGSLALRTSPANAPGEPAGS</sequence>
<feature type="domain" description="AB hydrolase-1" evidence="2">
    <location>
        <begin position="109"/>
        <end position="236"/>
    </location>
</feature>
<proteinExistence type="predicted"/>
<dbReference type="InterPro" id="IPR029058">
    <property type="entry name" value="AB_hydrolase_fold"/>
</dbReference>
<dbReference type="AlphaFoldDB" id="A0A9X4NPT1"/>
<dbReference type="OrthoDB" id="275181at2"/>
<feature type="transmembrane region" description="Helical" evidence="1">
    <location>
        <begin position="27"/>
        <end position="51"/>
    </location>
</feature>
<dbReference type="Proteomes" id="UP001152876">
    <property type="component" value="Unassembled WGS sequence"/>
</dbReference>
<keyword evidence="1" id="KW-1133">Transmembrane helix</keyword>
<dbReference type="RefSeq" id="WP_068170877.1">
    <property type="nucleotide sequence ID" value="NZ_AOGK01000007.1"/>
</dbReference>
<keyword evidence="1" id="KW-0472">Membrane</keyword>
<evidence type="ECO:0000313" key="3">
    <source>
        <dbReference type="EMBL" id="MDG5975443.1"/>
    </source>
</evidence>
<dbReference type="Gene3D" id="3.40.50.1820">
    <property type="entry name" value="alpha/beta hydrolase"/>
    <property type="match status" value="1"/>
</dbReference>
<name>A0A9X4NPT1_9BURK</name>
<keyword evidence="1 3" id="KW-0812">Transmembrane</keyword>
<accession>A0A9X4NPT1</accession>
<protein>
    <submittedName>
        <fullName evidence="3">Lipase transmembrane protein</fullName>
    </submittedName>
</protein>
<reference evidence="3" key="1">
    <citation type="submission" date="2013-01" db="EMBL/GenBank/DDBJ databases">
        <title>Genome draft of Hydrogenophaga taeniospiralis 2K1.</title>
        <authorList>
            <person name="Gomila M."/>
            <person name="Lalucat J."/>
        </authorList>
    </citation>
    <scope>NUCLEOTIDE SEQUENCE</scope>
    <source>
        <strain evidence="3">CCUG 15921</strain>
    </source>
</reference>
<evidence type="ECO:0000259" key="2">
    <source>
        <dbReference type="Pfam" id="PF12697"/>
    </source>
</evidence>
<dbReference type="InterPro" id="IPR000073">
    <property type="entry name" value="AB_hydrolase_1"/>
</dbReference>
<comment type="caution">
    <text evidence="3">The sequence shown here is derived from an EMBL/GenBank/DDBJ whole genome shotgun (WGS) entry which is preliminary data.</text>
</comment>
<evidence type="ECO:0000256" key="1">
    <source>
        <dbReference type="SAM" id="Phobius"/>
    </source>
</evidence>